<proteinExistence type="predicted"/>
<dbReference type="RefSeq" id="WP_062820016.1">
    <property type="nucleotide sequence ID" value="NZ_CP014352.1"/>
</dbReference>
<gene>
    <name evidence="4" type="ORF">A8L58_13720</name>
    <name evidence="3" type="ORF">AXH35_12270</name>
</gene>
<dbReference type="EMBL" id="CP015970">
    <property type="protein sequence ID" value="AOZ47556.1"/>
    <property type="molecule type" value="Genomic_DNA"/>
</dbReference>
<protein>
    <recommendedName>
        <fullName evidence="7">Tat pathway signal sequence domain protein</fullName>
    </recommendedName>
</protein>
<feature type="chain" id="PRO_5042053077" description="Tat pathway signal sequence domain protein" evidence="2">
    <location>
        <begin position="36"/>
        <end position="247"/>
    </location>
</feature>
<evidence type="ECO:0000313" key="4">
    <source>
        <dbReference type="EMBL" id="AOZ47556.1"/>
    </source>
</evidence>
<feature type="signal peptide" evidence="2">
    <location>
        <begin position="1"/>
        <end position="35"/>
    </location>
</feature>
<dbReference type="EMBL" id="CP014352">
    <property type="protein sequence ID" value="AMS06094.1"/>
    <property type="molecule type" value="Genomic_DNA"/>
</dbReference>
<dbReference type="AlphaFoldDB" id="A0AAC8YGJ7"/>
<dbReference type="Proteomes" id="UP000178666">
    <property type="component" value="Chromosome"/>
</dbReference>
<keyword evidence="6" id="KW-1185">Reference proteome</keyword>
<dbReference type="Proteomes" id="UP000075221">
    <property type="component" value="Chromosome"/>
</dbReference>
<accession>A0AAC8YGJ7</accession>
<dbReference type="InterPro" id="IPR006311">
    <property type="entry name" value="TAT_signal"/>
</dbReference>
<evidence type="ECO:0008006" key="7">
    <source>
        <dbReference type="Google" id="ProtNLM"/>
    </source>
</evidence>
<feature type="region of interest" description="Disordered" evidence="1">
    <location>
        <begin position="56"/>
        <end position="75"/>
    </location>
</feature>
<reference evidence="4 6" key="1">
    <citation type="journal article" date="2016" name="Plant Dis.">
        <title>Improved production of propionic acid using genome shuffling.</title>
        <authorList>
            <person name="Luna-Flores C.H."/>
            <person name="Palfreyman R.W."/>
            <person name="Kromer J.O."/>
            <person name="Nielsen L.K."/>
            <person name="Marcellin E."/>
        </authorList>
    </citation>
    <scope>NUCLEOTIDE SEQUENCE [LARGE SCALE GENOMIC DNA]</scope>
    <source>
        <strain evidence="4 6">F3E8</strain>
    </source>
</reference>
<organism evidence="3 5">
    <name type="scientific">Acidipropionibacterium acidipropionici</name>
    <dbReference type="NCBI Taxonomy" id="1748"/>
    <lineage>
        <taxon>Bacteria</taxon>
        <taxon>Bacillati</taxon>
        <taxon>Actinomycetota</taxon>
        <taxon>Actinomycetes</taxon>
        <taxon>Propionibacteriales</taxon>
        <taxon>Propionibacteriaceae</taxon>
        <taxon>Acidipropionibacterium</taxon>
    </lineage>
</organism>
<feature type="region of interest" description="Disordered" evidence="1">
    <location>
        <begin position="219"/>
        <end position="247"/>
    </location>
</feature>
<sequence>MTEPTTQRISRRNVVKGAAWAAPVVAMASAAPAFAASSEPPNYSINGWVTVDWSPSTCSGRPQRPRTTTVSFSSDRTNTGGQYQYGLYVLDAEGKSITNSSVTYWIEATDTLAATNVSVSGAGWSKDSGNPLSWTYDGKTYWGYRFNYSGPITKIGNRWYLNDIRASVTFGFRTGAPCPTRINQWIQRDVTVDGEHLMFSRERWYNLTNGNSQLDRFLSEGGPNGSGADPGARTLARSASTSDTAVQ</sequence>
<evidence type="ECO:0000256" key="2">
    <source>
        <dbReference type="SAM" id="SignalP"/>
    </source>
</evidence>
<evidence type="ECO:0000313" key="6">
    <source>
        <dbReference type="Proteomes" id="UP000178666"/>
    </source>
</evidence>
<feature type="compositionally biased region" description="Polar residues" evidence="1">
    <location>
        <begin position="237"/>
        <end position="247"/>
    </location>
</feature>
<dbReference type="PROSITE" id="PS51318">
    <property type="entry name" value="TAT"/>
    <property type="match status" value="1"/>
</dbReference>
<evidence type="ECO:0000313" key="3">
    <source>
        <dbReference type="EMBL" id="AMS06094.1"/>
    </source>
</evidence>
<evidence type="ECO:0000313" key="5">
    <source>
        <dbReference type="Proteomes" id="UP000075221"/>
    </source>
</evidence>
<keyword evidence="2" id="KW-0732">Signal</keyword>
<evidence type="ECO:0000256" key="1">
    <source>
        <dbReference type="SAM" id="MobiDB-lite"/>
    </source>
</evidence>
<name>A0AAC8YGJ7_9ACTN</name>
<reference evidence="3 5" key="2">
    <citation type="submission" date="2016-02" db="EMBL/GenBank/DDBJ databases">
        <title>Complete Genome Sequence of Propionibacterium acidipropionici ATCC 55737.</title>
        <authorList>
            <person name="Luna Flores C.H."/>
            <person name="Nielsen L.K."/>
            <person name="Marcellin E."/>
        </authorList>
    </citation>
    <scope>NUCLEOTIDE SEQUENCE [LARGE SCALE GENOMIC DNA]</scope>
    <source>
        <strain evidence="3 5">ATCC 55737</strain>
    </source>
</reference>